<comment type="caution">
    <text evidence="3">The sequence shown here is derived from an EMBL/GenBank/DDBJ whole genome shotgun (WGS) entry which is preliminary data.</text>
</comment>
<sequence length="274" mass="28685">MSPAPESHNGVGDGHHGHHGGRNDPAPTDSAGQPWAGRSFTPNPAAADDGSADPALLHALNGFAAGTARPEDVVEAFRSARVLIPLLAHAGEVGVAADGHLVDKTQELSIVTVAGPDGRKVLPAFTSVQTLAAWDPQARPVPAAGPRVALAAVSEQTELIVIDPASPTEFVLRRPAVFALAQGEPWRSPERDPAVRAAFERSRADEPDVLGLELIPGDPQHRMRAAELAIRLRLRDGLDQAALQALTSRLSSRWAASPAIATSVDSLALQLVRA</sequence>
<evidence type="ECO:0000259" key="2">
    <source>
        <dbReference type="Pfam" id="PF07179"/>
    </source>
</evidence>
<dbReference type="Proteomes" id="UP001415169">
    <property type="component" value="Unassembled WGS sequence"/>
</dbReference>
<accession>A0ABP7ZMA8</accession>
<reference evidence="3" key="1">
    <citation type="journal article" date="2014" name="Int. J. Syst. Evol. Microbiol.">
        <title>Complete genome of a new Firmicutes species belonging to the dominant human colonic microbiota ('Ruminococcus bicirculans') reveals two chromosomes and a selective capacity to utilize plant glucans.</title>
        <authorList>
            <consortium name="NISC Comparative Sequencing Program"/>
            <person name="Wegmann U."/>
            <person name="Louis P."/>
            <person name="Goesmann A."/>
            <person name="Henrissat B."/>
            <person name="Duncan S.H."/>
            <person name="Flint H.J."/>
        </authorList>
    </citation>
    <scope>NUCLEOTIDE SEQUENCE</scope>
    <source>
        <strain evidence="3">JCM 17590</strain>
    </source>
</reference>
<protein>
    <submittedName>
        <fullName evidence="3">SseB family protein</fullName>
    </submittedName>
</protein>
<feature type="domain" description="SseB protein N-terminal" evidence="2">
    <location>
        <begin position="58"/>
        <end position="177"/>
    </location>
</feature>
<keyword evidence="4" id="KW-1185">Reference proteome</keyword>
<evidence type="ECO:0000313" key="4">
    <source>
        <dbReference type="Proteomes" id="UP001415169"/>
    </source>
</evidence>
<name>A0ABP7ZMA8_9MICO</name>
<dbReference type="RefSeq" id="WP_344792277.1">
    <property type="nucleotide sequence ID" value="NZ_BAABBV010000002.1"/>
</dbReference>
<feature type="compositionally biased region" description="Low complexity" evidence="1">
    <location>
        <begin position="42"/>
        <end position="53"/>
    </location>
</feature>
<reference evidence="3" key="2">
    <citation type="submission" date="2023-12" db="EMBL/GenBank/DDBJ databases">
        <authorList>
            <person name="Sun Q."/>
            <person name="Inoue M."/>
        </authorList>
    </citation>
    <scope>NUCLEOTIDE SEQUENCE</scope>
    <source>
        <strain evidence="3">JCM 17590</strain>
    </source>
</reference>
<dbReference type="EMBL" id="BAABBV010000002">
    <property type="protein sequence ID" value="GAA4164262.1"/>
    <property type="molecule type" value="Genomic_DNA"/>
</dbReference>
<feature type="region of interest" description="Disordered" evidence="1">
    <location>
        <begin position="1"/>
        <end position="53"/>
    </location>
</feature>
<gene>
    <name evidence="3" type="ORF">GCM10022286_25730</name>
</gene>
<dbReference type="InterPro" id="IPR009839">
    <property type="entry name" value="SseB_N"/>
</dbReference>
<evidence type="ECO:0000256" key="1">
    <source>
        <dbReference type="SAM" id="MobiDB-lite"/>
    </source>
</evidence>
<proteinExistence type="predicted"/>
<dbReference type="Pfam" id="PF07179">
    <property type="entry name" value="SseB"/>
    <property type="match status" value="1"/>
</dbReference>
<evidence type="ECO:0000313" key="3">
    <source>
        <dbReference type="EMBL" id="GAA4164262.1"/>
    </source>
</evidence>
<organism evidence="3 4">
    <name type="scientific">Gryllotalpicola daejeonensis</name>
    <dbReference type="NCBI Taxonomy" id="993087"/>
    <lineage>
        <taxon>Bacteria</taxon>
        <taxon>Bacillati</taxon>
        <taxon>Actinomycetota</taxon>
        <taxon>Actinomycetes</taxon>
        <taxon>Micrococcales</taxon>
        <taxon>Microbacteriaceae</taxon>
        <taxon>Gryllotalpicola</taxon>
    </lineage>
</organism>